<gene>
    <name evidence="1" type="ORF">LX83_003226</name>
</gene>
<keyword evidence="2" id="KW-1185">Reference proteome</keyword>
<dbReference type="EMBL" id="JAMTCK010000007">
    <property type="protein sequence ID" value="MCP2166358.1"/>
    <property type="molecule type" value="Genomic_DNA"/>
</dbReference>
<dbReference type="PANTHER" id="PTHR36452:SF1">
    <property type="entry name" value="DUF2461 DOMAIN-CONTAINING PROTEIN"/>
    <property type="match status" value="1"/>
</dbReference>
<comment type="caution">
    <text evidence="1">The sequence shown here is derived from an EMBL/GenBank/DDBJ whole genome shotgun (WGS) entry which is preliminary data.</text>
</comment>
<sequence length="216" mass="24465">MRFTGFGEYAVDFFDGLEADNSKAYWLDHRDTYQSDVRAPMEALLAELAEEFGPGKVFRPFRDVRFSHDKSPYKTHCGGVVERGRGGGAYYVEVSAAGLLIGGGSFAMAADQLARYRTAVADERRGGELVRLLAALTRRGWELRGDRLKTRPRGVAADHPRLDLLRHRSLYVVRCWPPDDALHERAALTRVRAGWRQVREFNEWCADHVGLSARPW</sequence>
<dbReference type="PIRSF" id="PIRSF028451">
    <property type="entry name" value="UCP028451"/>
    <property type="match status" value="1"/>
</dbReference>
<dbReference type="InterPro" id="IPR012808">
    <property type="entry name" value="CHP02453"/>
</dbReference>
<dbReference type="Pfam" id="PF09365">
    <property type="entry name" value="DUF2461"/>
    <property type="match status" value="1"/>
</dbReference>
<name>A0AAE3KLB5_9PSEU</name>
<dbReference type="InterPro" id="IPR015996">
    <property type="entry name" value="UCP028451"/>
</dbReference>
<evidence type="ECO:0000313" key="1">
    <source>
        <dbReference type="EMBL" id="MCP2166358.1"/>
    </source>
</evidence>
<protein>
    <submittedName>
        <fullName evidence="1">TIGR02453 family protein</fullName>
    </submittedName>
</protein>
<accession>A0AAE3KLB5</accession>
<proteinExistence type="predicted"/>
<dbReference type="Proteomes" id="UP001206128">
    <property type="component" value="Unassembled WGS sequence"/>
</dbReference>
<evidence type="ECO:0000313" key="2">
    <source>
        <dbReference type="Proteomes" id="UP001206128"/>
    </source>
</evidence>
<dbReference type="AlphaFoldDB" id="A0AAE3KLB5"/>
<dbReference type="NCBIfam" id="TIGR02453">
    <property type="entry name" value="TIGR02453 family protein"/>
    <property type="match status" value="1"/>
</dbReference>
<organism evidence="1 2">
    <name type="scientific">Goodfellowiella coeruleoviolacea</name>
    <dbReference type="NCBI Taxonomy" id="334858"/>
    <lineage>
        <taxon>Bacteria</taxon>
        <taxon>Bacillati</taxon>
        <taxon>Actinomycetota</taxon>
        <taxon>Actinomycetes</taxon>
        <taxon>Pseudonocardiales</taxon>
        <taxon>Pseudonocardiaceae</taxon>
        <taxon>Goodfellowiella</taxon>
    </lineage>
</organism>
<reference evidence="1" key="1">
    <citation type="submission" date="2022-06" db="EMBL/GenBank/DDBJ databases">
        <title>Genomic Encyclopedia of Archaeal and Bacterial Type Strains, Phase II (KMG-II): from individual species to whole genera.</title>
        <authorList>
            <person name="Goeker M."/>
        </authorList>
    </citation>
    <scope>NUCLEOTIDE SEQUENCE</scope>
    <source>
        <strain evidence="1">DSM 43935</strain>
    </source>
</reference>
<dbReference type="RefSeq" id="WP_253772169.1">
    <property type="nucleotide sequence ID" value="NZ_JAMTCK010000007.1"/>
</dbReference>
<dbReference type="PANTHER" id="PTHR36452">
    <property type="entry name" value="CHROMOSOME 12, WHOLE GENOME SHOTGUN SEQUENCE"/>
    <property type="match status" value="1"/>
</dbReference>